<dbReference type="Proteomes" id="UP000194761">
    <property type="component" value="Unassembled WGS sequence"/>
</dbReference>
<reference evidence="3 4" key="1">
    <citation type="submission" date="2017-05" db="EMBL/GenBank/DDBJ databases">
        <title>Biotechnological potential of actinobacteria isolated from South African environments.</title>
        <authorList>
            <person name="Le Roes-Hill M."/>
            <person name="Prins A."/>
            <person name="Durrell K.A."/>
        </authorList>
    </citation>
    <scope>NUCLEOTIDE SEQUENCE [LARGE SCALE GENOMIC DNA]</scope>
    <source>
        <strain evidence="3">M26</strain>
    </source>
</reference>
<dbReference type="PANTHER" id="PTHR35601">
    <property type="entry name" value="TOXIN RELE"/>
    <property type="match status" value="1"/>
</dbReference>
<dbReference type="RefSeq" id="WP_086576597.1">
    <property type="nucleotide sequence ID" value="NZ_NGFP01000157.1"/>
</dbReference>
<gene>
    <name evidence="3" type="ORF">CA984_28395</name>
</gene>
<comment type="caution">
    <text evidence="3">The sequence shown here is derived from an EMBL/GenBank/DDBJ whole genome shotgun (WGS) entry which is preliminary data.</text>
</comment>
<dbReference type="Gene3D" id="3.30.2310.20">
    <property type="entry name" value="RelE-like"/>
    <property type="match status" value="1"/>
</dbReference>
<evidence type="ECO:0000256" key="1">
    <source>
        <dbReference type="ARBA" id="ARBA00006226"/>
    </source>
</evidence>
<evidence type="ECO:0000313" key="4">
    <source>
        <dbReference type="Proteomes" id="UP000194761"/>
    </source>
</evidence>
<comment type="similarity">
    <text evidence="1">Belongs to the RelE toxin family.</text>
</comment>
<dbReference type="SUPFAM" id="SSF143011">
    <property type="entry name" value="RelE-like"/>
    <property type="match status" value="1"/>
</dbReference>
<evidence type="ECO:0000313" key="3">
    <source>
        <dbReference type="EMBL" id="OUC92883.1"/>
    </source>
</evidence>
<dbReference type="PANTHER" id="PTHR35601:SF1">
    <property type="entry name" value="TOXIN RELE"/>
    <property type="match status" value="1"/>
</dbReference>
<keyword evidence="4" id="KW-1185">Reference proteome</keyword>
<dbReference type="InterPro" id="IPR035093">
    <property type="entry name" value="RelE/ParE_toxin_dom_sf"/>
</dbReference>
<name>A0A243RDR9_9ACTN</name>
<dbReference type="EMBL" id="NGFP01000157">
    <property type="protein sequence ID" value="OUC92883.1"/>
    <property type="molecule type" value="Genomic_DNA"/>
</dbReference>
<protein>
    <submittedName>
        <fullName evidence="3">Plasmid stabilization protein</fullName>
    </submittedName>
</protein>
<dbReference type="AlphaFoldDB" id="A0A243RDR9"/>
<keyword evidence="2" id="KW-1277">Toxin-antitoxin system</keyword>
<dbReference type="InterPro" id="IPR007712">
    <property type="entry name" value="RelE/ParE_toxin"/>
</dbReference>
<dbReference type="Pfam" id="PF05016">
    <property type="entry name" value="ParE_toxin"/>
    <property type="match status" value="1"/>
</dbReference>
<proteinExistence type="inferred from homology"/>
<accession>A0A243RDR9</accession>
<organism evidence="3 4">
    <name type="scientific">Streptosporangium minutum</name>
    <dbReference type="NCBI Taxonomy" id="569862"/>
    <lineage>
        <taxon>Bacteria</taxon>
        <taxon>Bacillati</taxon>
        <taxon>Actinomycetota</taxon>
        <taxon>Actinomycetes</taxon>
        <taxon>Streptosporangiales</taxon>
        <taxon>Streptosporangiaceae</taxon>
        <taxon>Streptosporangium</taxon>
    </lineage>
</organism>
<evidence type="ECO:0000256" key="2">
    <source>
        <dbReference type="ARBA" id="ARBA00022649"/>
    </source>
</evidence>
<sequence length="91" mass="10657">MSERYELHLTRRARQDLAERLPVKVVPAVWEFITGPLLDNPHRVGKPLDEPLAPQWSARRGDYRVLYLIDDGRILVQVITVQHRADAYRSR</sequence>